<keyword evidence="3 7" id="KW-0547">Nucleotide-binding</keyword>
<feature type="binding site" evidence="7">
    <location>
        <position position="415"/>
    </location>
    <ligand>
        <name>ATP</name>
        <dbReference type="ChEBI" id="CHEBI:30616"/>
    </ligand>
</feature>
<name>A0AA35V206_METCP</name>
<dbReference type="PANTHER" id="PTHR45633">
    <property type="entry name" value="60 KDA HEAT SHOCK PROTEIN, MITOCHONDRIAL"/>
    <property type="match status" value="1"/>
</dbReference>
<dbReference type="GO" id="GO:0005524">
    <property type="term" value="F:ATP binding"/>
    <property type="evidence" value="ECO:0007669"/>
    <property type="project" value="UniProtKB-UniRule"/>
</dbReference>
<evidence type="ECO:0000256" key="6">
    <source>
        <dbReference type="ARBA" id="ARBA00023235"/>
    </source>
</evidence>
<gene>
    <name evidence="7 10" type="primary">groL</name>
    <name evidence="7" type="synonym">groEL</name>
    <name evidence="10" type="ORF">MCNOR_0645</name>
</gene>
<dbReference type="NCBIfam" id="NF009488">
    <property type="entry name" value="PRK12850.1"/>
    <property type="match status" value="1"/>
</dbReference>
<dbReference type="FunFam" id="1.10.560.10:FF:000001">
    <property type="entry name" value="60 kDa chaperonin"/>
    <property type="match status" value="1"/>
</dbReference>
<dbReference type="Gene3D" id="3.50.7.10">
    <property type="entry name" value="GroEL"/>
    <property type="match status" value="1"/>
</dbReference>
<dbReference type="SUPFAM" id="SSF48592">
    <property type="entry name" value="GroEL equatorial domain-like"/>
    <property type="match status" value="1"/>
</dbReference>
<dbReference type="PRINTS" id="PR00298">
    <property type="entry name" value="CHAPERONIN60"/>
</dbReference>
<keyword evidence="5 7" id="KW-0143">Chaperone</keyword>
<feature type="binding site" evidence="7">
    <location>
        <position position="495"/>
    </location>
    <ligand>
        <name>ATP</name>
        <dbReference type="ChEBI" id="CHEBI:30616"/>
    </ligand>
</feature>
<evidence type="ECO:0000256" key="9">
    <source>
        <dbReference type="RuleBase" id="RU000419"/>
    </source>
</evidence>
<feature type="binding site" evidence="7">
    <location>
        <begin position="30"/>
        <end position="33"/>
    </location>
    <ligand>
        <name>ATP</name>
        <dbReference type="ChEBI" id="CHEBI:30616"/>
    </ligand>
</feature>
<dbReference type="NCBIfam" id="NF009487">
    <property type="entry name" value="PRK12849.1"/>
    <property type="match status" value="1"/>
</dbReference>
<evidence type="ECO:0000256" key="8">
    <source>
        <dbReference type="RuleBase" id="RU000418"/>
    </source>
</evidence>
<feature type="binding site" evidence="7">
    <location>
        <begin position="479"/>
        <end position="481"/>
    </location>
    <ligand>
        <name>ATP</name>
        <dbReference type="ChEBI" id="CHEBI:30616"/>
    </ligand>
</feature>
<dbReference type="EC" id="5.6.1.7" evidence="7"/>
<dbReference type="CDD" id="cd03344">
    <property type="entry name" value="GroEL"/>
    <property type="match status" value="1"/>
</dbReference>
<dbReference type="Gene3D" id="3.30.260.10">
    <property type="entry name" value="TCP-1-like chaperonin intermediate domain"/>
    <property type="match status" value="1"/>
</dbReference>
<keyword evidence="2 7" id="KW-0963">Cytoplasm</keyword>
<dbReference type="OMA" id="TDTDKME"/>
<evidence type="ECO:0000256" key="5">
    <source>
        <dbReference type="ARBA" id="ARBA00023186"/>
    </source>
</evidence>
<dbReference type="HAMAP" id="MF_00600">
    <property type="entry name" value="CH60"/>
    <property type="match status" value="1"/>
</dbReference>
<comment type="subunit">
    <text evidence="7 9">Forms a cylinder of 14 subunits composed of two heptameric rings stacked back-to-back. Interacts with the co-chaperonin GroES.</text>
</comment>
<dbReference type="InterPro" id="IPR027410">
    <property type="entry name" value="TCP-1-like_intermed_sf"/>
</dbReference>
<dbReference type="GO" id="GO:0005737">
    <property type="term" value="C:cytoplasm"/>
    <property type="evidence" value="ECO:0007669"/>
    <property type="project" value="UniProtKB-SubCell"/>
</dbReference>
<dbReference type="GO" id="GO:0140662">
    <property type="term" value="F:ATP-dependent protein folding chaperone"/>
    <property type="evidence" value="ECO:0007669"/>
    <property type="project" value="InterPro"/>
</dbReference>
<dbReference type="AlphaFoldDB" id="A0AA35V206"/>
<dbReference type="GeneID" id="88223027"/>
<evidence type="ECO:0000256" key="1">
    <source>
        <dbReference type="ARBA" id="ARBA00006607"/>
    </source>
</evidence>
<dbReference type="InterPro" id="IPR027413">
    <property type="entry name" value="GROEL-like_equatorial_sf"/>
</dbReference>
<dbReference type="GO" id="GO:0016853">
    <property type="term" value="F:isomerase activity"/>
    <property type="evidence" value="ECO:0007669"/>
    <property type="project" value="UniProtKB-KW"/>
</dbReference>
<dbReference type="InterPro" id="IPR001844">
    <property type="entry name" value="Cpn60/GroEL"/>
</dbReference>
<evidence type="ECO:0000313" key="11">
    <source>
        <dbReference type="Proteomes" id="UP001158598"/>
    </source>
</evidence>
<proteinExistence type="inferred from homology"/>
<accession>A0AA35V206</accession>
<evidence type="ECO:0000256" key="7">
    <source>
        <dbReference type="HAMAP-Rule" id="MF_00600"/>
    </source>
</evidence>
<keyword evidence="4 7" id="KW-0067">ATP-binding</keyword>
<comment type="function">
    <text evidence="7 9">Together with its co-chaperonin GroES, plays an essential role in assisting protein folding. The GroEL-GroES system forms a nano-cage that allows encapsulation of the non-native substrate proteins and provides a physical environment optimized to promote and accelerate protein folding.</text>
</comment>
<dbReference type="InterPro" id="IPR002423">
    <property type="entry name" value="Cpn60/GroEL/TCP-1"/>
</dbReference>
<evidence type="ECO:0000256" key="4">
    <source>
        <dbReference type="ARBA" id="ARBA00022840"/>
    </source>
</evidence>
<dbReference type="EMBL" id="OX458332">
    <property type="protein sequence ID" value="CAI8750545.1"/>
    <property type="molecule type" value="Genomic_DNA"/>
</dbReference>
<dbReference type="Gene3D" id="1.10.560.10">
    <property type="entry name" value="GroEL-like equatorial domain"/>
    <property type="match status" value="1"/>
</dbReference>
<evidence type="ECO:0000313" key="10">
    <source>
        <dbReference type="EMBL" id="CAI8750545.1"/>
    </source>
</evidence>
<dbReference type="RefSeq" id="WP_010960045.1">
    <property type="nucleotide sequence ID" value="NZ_CP079096.1"/>
</dbReference>
<dbReference type="GO" id="GO:0042026">
    <property type="term" value="P:protein refolding"/>
    <property type="evidence" value="ECO:0007669"/>
    <property type="project" value="UniProtKB-UniRule"/>
</dbReference>
<dbReference type="InterPro" id="IPR018370">
    <property type="entry name" value="Chaperonin_Cpn60_CS"/>
</dbReference>
<dbReference type="NCBIfam" id="NF009489">
    <property type="entry name" value="PRK12851.1"/>
    <property type="match status" value="1"/>
</dbReference>
<dbReference type="GO" id="GO:0051082">
    <property type="term" value="F:unfolded protein binding"/>
    <property type="evidence" value="ECO:0007669"/>
    <property type="project" value="UniProtKB-UniRule"/>
</dbReference>
<dbReference type="PROSITE" id="PS00296">
    <property type="entry name" value="CHAPERONINS_CPN60"/>
    <property type="match status" value="1"/>
</dbReference>
<feature type="binding site" evidence="7">
    <location>
        <position position="51"/>
    </location>
    <ligand>
        <name>ATP</name>
        <dbReference type="ChEBI" id="CHEBI:30616"/>
    </ligand>
</feature>
<dbReference type="SUPFAM" id="SSF54849">
    <property type="entry name" value="GroEL-intermediate domain like"/>
    <property type="match status" value="1"/>
</dbReference>
<dbReference type="InterPro" id="IPR027409">
    <property type="entry name" value="GroEL-like_apical_dom_sf"/>
</dbReference>
<dbReference type="SMR" id="A0AA35V206"/>
<evidence type="ECO:0000256" key="2">
    <source>
        <dbReference type="ARBA" id="ARBA00022490"/>
    </source>
</evidence>
<comment type="similarity">
    <text evidence="1 7 8">Belongs to the chaperonin (HSP60) family.</text>
</comment>
<dbReference type="FunFam" id="3.50.7.10:FF:000001">
    <property type="entry name" value="60 kDa chaperonin"/>
    <property type="match status" value="1"/>
</dbReference>
<evidence type="ECO:0000256" key="3">
    <source>
        <dbReference type="ARBA" id="ARBA00022741"/>
    </source>
</evidence>
<dbReference type="Proteomes" id="UP001158598">
    <property type="component" value="Chromosome"/>
</dbReference>
<protein>
    <recommendedName>
        <fullName evidence="7">Chaperonin GroEL</fullName>
        <ecNumber evidence="7">5.6.1.7</ecNumber>
    </recommendedName>
    <alternativeName>
        <fullName evidence="7">60 kDa chaperonin</fullName>
    </alternativeName>
    <alternativeName>
        <fullName evidence="7">Chaperonin-60</fullName>
        <shortName evidence="7">Cpn60</shortName>
    </alternativeName>
</protein>
<reference evidence="10" key="1">
    <citation type="submission" date="2023-03" db="EMBL/GenBank/DDBJ databases">
        <authorList>
            <person name="Pearce D."/>
        </authorList>
    </citation>
    <scope>NUCLEOTIDE SEQUENCE</scope>
    <source>
        <strain evidence="10">Mc</strain>
    </source>
</reference>
<comment type="subcellular location">
    <subcellularLocation>
        <location evidence="7">Cytoplasm</location>
    </subcellularLocation>
</comment>
<sequence>MAAKEVKFSDDARTRMLRGVNILAHAVKVTLGPKGRNVVLEKSFGAPTVTKDGVSVAKEIELSDKFENMGAQMVKEVASQTSDVAGDGTTTATVLAQSILTEGLKAVAAGMNPMDLKRGIDKAVAAAVDEIHAMSVPCTDSNAIAQVGTISANADESIGKIIAEAMDKVGKEGVITVEDGSGLENQLDIVEGMQFDRGYLSPYFINNQQSMSAELENPFILINEKKISNIRELLPVLEGVAKAGRPLVIVAEDVEGEALATLVVNNMRGILKVAAVKAPGFGDRRKAMLEDIAVLTGGTVISEDIGLSLEKATLADLGTAKKVQITKENTTIIDGAGSSEAIQGRVAQIRKQIEDTTSDYDREKLQERLAKLAGGVAVIKVGAATEVEMKEKKARVEDALHATRAAVEEGIVPGGGVALIRALAKLRDLKGANHDQDVGISIARRAMEEPLRQIVANAGDEPSVVLNKVAEGAGNFGYNAATGEYGDMVAMGILDPAKVTRSALQNAASVASLMITTEAMVAEEPKEEAPMPGGMGGMGGMGDMM</sequence>
<dbReference type="Pfam" id="PF00118">
    <property type="entry name" value="Cpn60_TCP1"/>
    <property type="match status" value="1"/>
</dbReference>
<organism evidence="10 11">
    <name type="scientific">Methylococcus capsulatus</name>
    <dbReference type="NCBI Taxonomy" id="414"/>
    <lineage>
        <taxon>Bacteria</taxon>
        <taxon>Pseudomonadati</taxon>
        <taxon>Pseudomonadota</taxon>
        <taxon>Gammaproteobacteria</taxon>
        <taxon>Methylococcales</taxon>
        <taxon>Methylococcaceae</taxon>
        <taxon>Methylococcus</taxon>
    </lineage>
</organism>
<dbReference type="NCBIfam" id="TIGR02348">
    <property type="entry name" value="GroEL"/>
    <property type="match status" value="1"/>
</dbReference>
<keyword evidence="6 7" id="KW-0413">Isomerase</keyword>
<feature type="binding site" evidence="7">
    <location>
        <begin position="87"/>
        <end position="91"/>
    </location>
    <ligand>
        <name>ATP</name>
        <dbReference type="ChEBI" id="CHEBI:30616"/>
    </ligand>
</feature>
<dbReference type="NCBIfam" id="NF000592">
    <property type="entry name" value="PRK00013.1"/>
    <property type="match status" value="1"/>
</dbReference>
<dbReference type="SUPFAM" id="SSF52029">
    <property type="entry name" value="GroEL apical domain-like"/>
    <property type="match status" value="1"/>
</dbReference>